<evidence type="ECO:0000256" key="1">
    <source>
        <dbReference type="ARBA" id="ARBA00004429"/>
    </source>
</evidence>
<keyword evidence="3" id="KW-1003">Cell membrane</keyword>
<feature type="transmembrane region" description="Helical" evidence="9">
    <location>
        <begin position="129"/>
        <end position="151"/>
    </location>
</feature>
<reference evidence="11" key="1">
    <citation type="submission" date="2020-08" db="EMBL/GenBank/DDBJ databases">
        <title>Sulfitobacter aestuariivivens sp. nov., isolated from a tidal flat.</title>
        <authorList>
            <person name="Park S."/>
            <person name="Yoon J.-H."/>
        </authorList>
    </citation>
    <scope>NUCLEOTIDE SEQUENCE</scope>
    <source>
        <strain evidence="11">TSTF-M16</strain>
    </source>
</reference>
<accession>A0A927D6Q9</accession>
<feature type="transmembrane region" description="Helical" evidence="9">
    <location>
        <begin position="86"/>
        <end position="109"/>
    </location>
</feature>
<dbReference type="PANTHER" id="PTHR35011">
    <property type="entry name" value="2,3-DIKETO-L-GULONATE TRAP TRANSPORTER SMALL PERMEASE PROTEIN YIAM"/>
    <property type="match status" value="1"/>
</dbReference>
<dbReference type="AlphaFoldDB" id="A0A927D6Q9"/>
<dbReference type="Pfam" id="PF04290">
    <property type="entry name" value="DctQ"/>
    <property type="match status" value="1"/>
</dbReference>
<comment type="similarity">
    <text evidence="8 9">Belongs to the TRAP transporter small permease family.</text>
</comment>
<evidence type="ECO:0000256" key="3">
    <source>
        <dbReference type="ARBA" id="ARBA00022475"/>
    </source>
</evidence>
<comment type="caution">
    <text evidence="11">The sequence shown here is derived from an EMBL/GenBank/DDBJ whole genome shotgun (WGS) entry which is preliminary data.</text>
</comment>
<dbReference type="GO" id="GO:0005886">
    <property type="term" value="C:plasma membrane"/>
    <property type="evidence" value="ECO:0007669"/>
    <property type="project" value="UniProtKB-SubCell"/>
</dbReference>
<evidence type="ECO:0000259" key="10">
    <source>
        <dbReference type="Pfam" id="PF04290"/>
    </source>
</evidence>
<name>A0A927D6Q9_9RHOB</name>
<feature type="domain" description="Tripartite ATP-independent periplasmic transporters DctQ component" evidence="10">
    <location>
        <begin position="24"/>
        <end position="155"/>
    </location>
</feature>
<comment type="subunit">
    <text evidence="9">The complex comprises the extracytoplasmic solute receptor protein and the two transmembrane proteins.</text>
</comment>
<feature type="transmembrane region" description="Helical" evidence="9">
    <location>
        <begin position="47"/>
        <end position="65"/>
    </location>
</feature>
<gene>
    <name evidence="11" type="ORF">H9Q16_20180</name>
</gene>
<evidence type="ECO:0000256" key="8">
    <source>
        <dbReference type="ARBA" id="ARBA00038436"/>
    </source>
</evidence>
<feature type="transmembrane region" description="Helical" evidence="9">
    <location>
        <begin position="12"/>
        <end position="32"/>
    </location>
</feature>
<dbReference type="InterPro" id="IPR055348">
    <property type="entry name" value="DctQ"/>
</dbReference>
<keyword evidence="5 9" id="KW-0812">Transmembrane</keyword>
<sequence length="189" mass="20696">MYKFAERVSTWMARICGVALLVSVAMIAIEVVSRKLLGISVVNADEVAGYVLAITVTWGCSLAIVRRAHVRIDILHAQLPRAGQAALDLLALVSLFAFAVFLAWFATGLFGNSWRTGAVSNSQMQIPRWIPHGFWAAGLWIFGAVTAILIAENIRALLRRDLTAAHEIAGVRGAQEETDAEIRDAQERR</sequence>
<dbReference type="GO" id="GO:0022857">
    <property type="term" value="F:transmembrane transporter activity"/>
    <property type="evidence" value="ECO:0007669"/>
    <property type="project" value="UniProtKB-UniRule"/>
</dbReference>
<keyword evidence="4 9" id="KW-0997">Cell inner membrane</keyword>
<evidence type="ECO:0000313" key="12">
    <source>
        <dbReference type="Proteomes" id="UP000635142"/>
    </source>
</evidence>
<evidence type="ECO:0000256" key="6">
    <source>
        <dbReference type="ARBA" id="ARBA00022989"/>
    </source>
</evidence>
<organism evidence="11 12">
    <name type="scientific">Sulfitobacter aestuariivivens</name>
    <dbReference type="NCBI Taxonomy" id="2766981"/>
    <lineage>
        <taxon>Bacteria</taxon>
        <taxon>Pseudomonadati</taxon>
        <taxon>Pseudomonadota</taxon>
        <taxon>Alphaproteobacteria</taxon>
        <taxon>Rhodobacterales</taxon>
        <taxon>Roseobacteraceae</taxon>
        <taxon>Sulfitobacter</taxon>
    </lineage>
</organism>
<keyword evidence="12" id="KW-1185">Reference proteome</keyword>
<keyword evidence="6 9" id="KW-1133">Transmembrane helix</keyword>
<evidence type="ECO:0000313" key="11">
    <source>
        <dbReference type="EMBL" id="MBD3666255.1"/>
    </source>
</evidence>
<evidence type="ECO:0000256" key="4">
    <source>
        <dbReference type="ARBA" id="ARBA00022519"/>
    </source>
</evidence>
<dbReference type="InterPro" id="IPR007387">
    <property type="entry name" value="TRAP_DctQ"/>
</dbReference>
<keyword evidence="7 9" id="KW-0472">Membrane</keyword>
<proteinExistence type="inferred from homology"/>
<evidence type="ECO:0000256" key="9">
    <source>
        <dbReference type="RuleBase" id="RU369079"/>
    </source>
</evidence>
<dbReference type="Proteomes" id="UP000635142">
    <property type="component" value="Unassembled WGS sequence"/>
</dbReference>
<evidence type="ECO:0000256" key="5">
    <source>
        <dbReference type="ARBA" id="ARBA00022692"/>
    </source>
</evidence>
<dbReference type="EMBL" id="JACTAG010000006">
    <property type="protein sequence ID" value="MBD3666255.1"/>
    <property type="molecule type" value="Genomic_DNA"/>
</dbReference>
<comment type="subcellular location">
    <subcellularLocation>
        <location evidence="1 9">Cell inner membrane</location>
        <topology evidence="1 9">Multi-pass membrane protein</topology>
    </subcellularLocation>
</comment>
<evidence type="ECO:0000256" key="2">
    <source>
        <dbReference type="ARBA" id="ARBA00022448"/>
    </source>
</evidence>
<keyword evidence="2 9" id="KW-0813">Transport</keyword>
<protein>
    <recommendedName>
        <fullName evidence="9">TRAP transporter small permease protein</fullName>
    </recommendedName>
</protein>
<dbReference type="RefSeq" id="WP_191077286.1">
    <property type="nucleotide sequence ID" value="NZ_JACTAG010000006.1"/>
</dbReference>
<evidence type="ECO:0000256" key="7">
    <source>
        <dbReference type="ARBA" id="ARBA00023136"/>
    </source>
</evidence>
<comment type="function">
    <text evidence="9">Part of the tripartite ATP-independent periplasmic (TRAP) transport system.</text>
</comment>